<name>A0AAV4FJP6_9GAST</name>
<keyword evidence="3" id="KW-1185">Reference proteome</keyword>
<feature type="compositionally biased region" description="Basic and acidic residues" evidence="1">
    <location>
        <begin position="88"/>
        <end position="98"/>
    </location>
</feature>
<feature type="region of interest" description="Disordered" evidence="1">
    <location>
        <begin position="38"/>
        <end position="64"/>
    </location>
</feature>
<feature type="compositionally biased region" description="Basic and acidic residues" evidence="1">
    <location>
        <begin position="121"/>
        <end position="142"/>
    </location>
</feature>
<reference evidence="2 3" key="1">
    <citation type="journal article" date="2021" name="Elife">
        <title>Chloroplast acquisition without the gene transfer in kleptoplastic sea slugs, Plakobranchus ocellatus.</title>
        <authorList>
            <person name="Maeda T."/>
            <person name="Takahashi S."/>
            <person name="Yoshida T."/>
            <person name="Shimamura S."/>
            <person name="Takaki Y."/>
            <person name="Nagai Y."/>
            <person name="Toyoda A."/>
            <person name="Suzuki Y."/>
            <person name="Arimoto A."/>
            <person name="Ishii H."/>
            <person name="Satoh N."/>
            <person name="Nishiyama T."/>
            <person name="Hasebe M."/>
            <person name="Maruyama T."/>
            <person name="Minagawa J."/>
            <person name="Obokata J."/>
            <person name="Shigenobu S."/>
        </authorList>
    </citation>
    <scope>NUCLEOTIDE SEQUENCE [LARGE SCALE GENOMIC DNA]</scope>
</reference>
<evidence type="ECO:0000313" key="2">
    <source>
        <dbReference type="EMBL" id="GFR73483.1"/>
    </source>
</evidence>
<sequence length="186" mass="19844">MINKKSNTGHTEELSRNLAWAIKVISCATCLLFSNSMRPRASQETKKRKSTRSNLHNYPRRLPTRSFVKFSPKPIILSIQSPAQTSEEISKPTVKDGGGEGQGQRDLPTALSSPAQPKPDQTSKEISKPRVKEVAEEPDLRRPGVIGGAASTVAPWGPCGGVGGGGDHSCPGNLPAPGSAPTRRAR</sequence>
<proteinExistence type="predicted"/>
<feature type="region of interest" description="Disordered" evidence="1">
    <location>
        <begin position="78"/>
        <end position="186"/>
    </location>
</feature>
<evidence type="ECO:0000256" key="1">
    <source>
        <dbReference type="SAM" id="MobiDB-lite"/>
    </source>
</evidence>
<feature type="compositionally biased region" description="Polar residues" evidence="1">
    <location>
        <begin position="78"/>
        <end position="87"/>
    </location>
</feature>
<protein>
    <submittedName>
        <fullName evidence="2">Uncharacterized protein</fullName>
    </submittedName>
</protein>
<organism evidence="2 3">
    <name type="scientific">Elysia marginata</name>
    <dbReference type="NCBI Taxonomy" id="1093978"/>
    <lineage>
        <taxon>Eukaryota</taxon>
        <taxon>Metazoa</taxon>
        <taxon>Spiralia</taxon>
        <taxon>Lophotrochozoa</taxon>
        <taxon>Mollusca</taxon>
        <taxon>Gastropoda</taxon>
        <taxon>Heterobranchia</taxon>
        <taxon>Euthyneura</taxon>
        <taxon>Panpulmonata</taxon>
        <taxon>Sacoglossa</taxon>
        <taxon>Placobranchoidea</taxon>
        <taxon>Plakobranchidae</taxon>
        <taxon>Elysia</taxon>
    </lineage>
</organism>
<gene>
    <name evidence="2" type="ORF">ElyMa_005731200</name>
</gene>
<feature type="compositionally biased region" description="Gly residues" evidence="1">
    <location>
        <begin position="158"/>
        <end position="167"/>
    </location>
</feature>
<comment type="caution">
    <text evidence="2">The sequence shown here is derived from an EMBL/GenBank/DDBJ whole genome shotgun (WGS) entry which is preliminary data.</text>
</comment>
<accession>A0AAV4FJP6</accession>
<evidence type="ECO:0000313" key="3">
    <source>
        <dbReference type="Proteomes" id="UP000762676"/>
    </source>
</evidence>
<dbReference type="AlphaFoldDB" id="A0AAV4FJP6"/>
<dbReference type="Proteomes" id="UP000762676">
    <property type="component" value="Unassembled WGS sequence"/>
</dbReference>
<dbReference type="EMBL" id="BMAT01011479">
    <property type="protein sequence ID" value="GFR73483.1"/>
    <property type="molecule type" value="Genomic_DNA"/>
</dbReference>